<keyword evidence="4 8" id="KW-0853">WD repeat</keyword>
<dbReference type="PROSITE" id="PS50294">
    <property type="entry name" value="WD_REPEATS_REGION"/>
    <property type="match status" value="3"/>
</dbReference>
<feature type="repeat" description="WD" evidence="8">
    <location>
        <begin position="326"/>
        <end position="357"/>
    </location>
</feature>
<evidence type="ECO:0000256" key="6">
    <source>
        <dbReference type="ARBA" id="ARBA00023163"/>
    </source>
</evidence>
<feature type="compositionally biased region" description="Low complexity" evidence="9">
    <location>
        <begin position="33"/>
        <end position="49"/>
    </location>
</feature>
<dbReference type="SUPFAM" id="SSF50998">
    <property type="entry name" value="Quinoprotein alcohol dehydrogenase-like"/>
    <property type="match status" value="1"/>
</dbReference>
<evidence type="ECO:0000259" key="10">
    <source>
        <dbReference type="Pfam" id="PF23769"/>
    </source>
</evidence>
<organism evidence="11 12">
    <name type="scientific">Sporidiobolus salmonicolor</name>
    <name type="common">Yeast-like fungus</name>
    <name type="synonym">Sporobolomyces salmonicolor</name>
    <dbReference type="NCBI Taxonomy" id="5005"/>
    <lineage>
        <taxon>Eukaryota</taxon>
        <taxon>Fungi</taxon>
        <taxon>Dikarya</taxon>
        <taxon>Basidiomycota</taxon>
        <taxon>Pucciniomycotina</taxon>
        <taxon>Microbotryomycetes</taxon>
        <taxon>Sporidiobolales</taxon>
        <taxon>Sporidiobolaceae</taxon>
        <taxon>Sporobolomyces</taxon>
    </lineage>
</organism>
<feature type="region of interest" description="Disordered" evidence="9">
    <location>
        <begin position="255"/>
        <end position="276"/>
    </location>
</feature>
<feature type="repeat" description="WD" evidence="8">
    <location>
        <begin position="380"/>
        <end position="421"/>
    </location>
</feature>
<feature type="repeat" description="WD" evidence="8">
    <location>
        <begin position="140"/>
        <end position="182"/>
    </location>
</feature>
<dbReference type="PANTHER" id="PTHR44215:SF1">
    <property type="entry name" value="WD REPEAT-CONTAINING PROTEIN 75"/>
    <property type="match status" value="1"/>
</dbReference>
<accession>A0A0D6ESG1</accession>
<evidence type="ECO:0000256" key="5">
    <source>
        <dbReference type="ARBA" id="ARBA00022737"/>
    </source>
</evidence>
<comment type="subcellular location">
    <subcellularLocation>
        <location evidence="1">Nucleus</location>
        <location evidence="1">Nucleolus</location>
    </subcellularLocation>
</comment>
<dbReference type="Pfam" id="PF23869">
    <property type="entry name" value="Beta-prop_WDR75_1st"/>
    <property type="match status" value="2"/>
</dbReference>
<dbReference type="InterPro" id="IPR001680">
    <property type="entry name" value="WD40_rpt"/>
</dbReference>
<gene>
    <name evidence="11" type="primary">SPOSA6832_04770</name>
</gene>
<protein>
    <submittedName>
        <fullName evidence="11">SPOSA6832_04770-mRNA-1:cds</fullName>
    </submittedName>
</protein>
<keyword evidence="12" id="KW-1185">Reference proteome</keyword>
<dbReference type="AlphaFoldDB" id="A0A0D6ESG1"/>
<keyword evidence="7" id="KW-0539">Nucleus</keyword>
<evidence type="ECO:0000256" key="3">
    <source>
        <dbReference type="ARBA" id="ARBA00022552"/>
    </source>
</evidence>
<evidence type="ECO:0000256" key="8">
    <source>
        <dbReference type="PROSITE-ProRule" id="PRU00221"/>
    </source>
</evidence>
<evidence type="ECO:0000256" key="2">
    <source>
        <dbReference type="ARBA" id="ARBA00022517"/>
    </source>
</evidence>
<dbReference type="InterPro" id="IPR015943">
    <property type="entry name" value="WD40/YVTN_repeat-like_dom_sf"/>
</dbReference>
<dbReference type="Gene3D" id="2.130.10.10">
    <property type="entry name" value="YVTN repeat-like/Quinoprotein amine dehydrogenase"/>
    <property type="match status" value="3"/>
</dbReference>
<dbReference type="InterPro" id="IPR011047">
    <property type="entry name" value="Quinoprotein_ADH-like_sf"/>
</dbReference>
<evidence type="ECO:0000256" key="9">
    <source>
        <dbReference type="SAM" id="MobiDB-lite"/>
    </source>
</evidence>
<dbReference type="PROSITE" id="PS50082">
    <property type="entry name" value="WD_REPEATS_2"/>
    <property type="match status" value="4"/>
</dbReference>
<dbReference type="SMART" id="SM00320">
    <property type="entry name" value="WD40"/>
    <property type="match status" value="5"/>
</dbReference>
<dbReference type="InterPro" id="IPR053826">
    <property type="entry name" value="WDR75"/>
</dbReference>
<feature type="repeat" description="WD" evidence="8">
    <location>
        <begin position="624"/>
        <end position="657"/>
    </location>
</feature>
<keyword evidence="5" id="KW-0677">Repeat</keyword>
<dbReference type="GO" id="GO:0003723">
    <property type="term" value="F:RNA binding"/>
    <property type="evidence" value="ECO:0007669"/>
    <property type="project" value="InterPro"/>
</dbReference>
<feature type="domain" description="WD repeat-containing protein 75 second beta-propeller" evidence="10">
    <location>
        <begin position="601"/>
        <end position="803"/>
    </location>
</feature>
<dbReference type="Pfam" id="PF23769">
    <property type="entry name" value="Beta-prop_WDR75_2nd"/>
    <property type="match status" value="1"/>
</dbReference>
<name>A0A0D6ESG1_SPOSA</name>
<dbReference type="OrthoDB" id="4096at2759"/>
<dbReference type="GO" id="GO:0006364">
    <property type="term" value="P:rRNA processing"/>
    <property type="evidence" value="ECO:0007669"/>
    <property type="project" value="UniProtKB-KW"/>
</dbReference>
<sequence>MAAPLAAALVHPAATARPRRERPQRNEREKLRAQAARKALATTPSAAAPAPAPASVTELSPSNAKSLDWLPLAESAAATCPVVFSPDAAFVPLLISDHSQADPSPCSYCFVASGAHVKIYSTSTTELMSTLSSRIPSPSLFQHRSSVTSILLHPSNPRQLVIGSTNGTVQIWDYLEGRLLRTLDVQSPVTHATAHPSLPDQLFVALANPPLNGDADAKTKSIHHTRRKIRPEERDLQEGETLAGVYMVSLRAKRVQNHSKDAGNEPRPAVDPSVPVPPSRRIRLALPRCVRALALSPSGSTLLSLNPHAINLCRTATLQQGFTRSIPVNDEVLTTVAFHPTENYFATGNTRGQIRLWYNVLDKPNSEQADERKAPTTALLHWHVHPVSALSFTPNGAYLLSGGREAVMVLWQLHTGHQEYVPRVGAPILTLTVVENGEGGEQQVAMRLADGSVAFVGSQKLKVGKTIAGLKSDIVAPRSAFHGQSRPTAPTPLAYDQALKCLVLPSSHPSSLQFYSPSTDSQTLELEISPSNRVSSASDTPIEPTRVERVAFSTPAKDGRGYWMATVDEWRSGSYAAVRQLKLWRNKGDGPTCVSSHLSLSLSLSFLAYAAGWMGSFSLSTRIDRPHDSPITSLSFSPSAASPLLLTTSLDGRLKVWAPAADGSWRCRTSLLHRPAASSSSLNAPVASAWAQDGSMFAVAHEGSRTVTLWSLASGEPIHSFVGSNVGKPKDVRFTGKEGTGVMLVGSEGAVAWDLMTLEETFASSIAFSALTSSSSSPTLYGAEAPSSPDSKQSLLYIVDPSPASSSSSSTAQIRALPFPIRQSITLPSALFSSSDDLSLAAVDSHGRVALLGAVAGSSSSGSDAGGVGASRLPTASVGESRLFDEIFGARTKDALVTKPEGKDKGKLALGGLELLDTPAHSLPPVRLLWREMLRGAPPPLPPSALAPTAAAAADEVAKAQRAANGVGEAGRVVFGDSPGTLEGIFRARLSLGA</sequence>
<evidence type="ECO:0000313" key="11">
    <source>
        <dbReference type="EMBL" id="CEQ42899.1"/>
    </source>
</evidence>
<evidence type="ECO:0000256" key="4">
    <source>
        <dbReference type="ARBA" id="ARBA00022574"/>
    </source>
</evidence>
<dbReference type="EMBL" id="CENE01000039">
    <property type="protein sequence ID" value="CEQ42899.1"/>
    <property type="molecule type" value="Genomic_DNA"/>
</dbReference>
<feature type="compositionally biased region" description="Low complexity" evidence="9">
    <location>
        <begin position="1"/>
        <end position="16"/>
    </location>
</feature>
<reference evidence="12" key="1">
    <citation type="submission" date="2015-02" db="EMBL/GenBank/DDBJ databases">
        <authorList>
            <person name="Gon?alves P."/>
        </authorList>
    </citation>
    <scope>NUCLEOTIDE SEQUENCE [LARGE SCALE GENOMIC DNA]</scope>
</reference>
<evidence type="ECO:0000256" key="1">
    <source>
        <dbReference type="ARBA" id="ARBA00004604"/>
    </source>
</evidence>
<dbReference type="GO" id="GO:0032040">
    <property type="term" value="C:small-subunit processome"/>
    <property type="evidence" value="ECO:0007669"/>
    <property type="project" value="InterPro"/>
</dbReference>
<keyword evidence="6" id="KW-0804">Transcription</keyword>
<keyword evidence="2" id="KW-0690">Ribosome biogenesis</keyword>
<dbReference type="PANTHER" id="PTHR44215">
    <property type="entry name" value="WD REPEAT-CONTAINING PROTEIN 75"/>
    <property type="match status" value="1"/>
</dbReference>
<evidence type="ECO:0000256" key="7">
    <source>
        <dbReference type="ARBA" id="ARBA00023242"/>
    </source>
</evidence>
<dbReference type="Proteomes" id="UP000243876">
    <property type="component" value="Unassembled WGS sequence"/>
</dbReference>
<feature type="compositionally biased region" description="Basic and acidic residues" evidence="9">
    <location>
        <begin position="21"/>
        <end position="32"/>
    </location>
</feature>
<dbReference type="GO" id="GO:2000234">
    <property type="term" value="P:positive regulation of rRNA processing"/>
    <property type="evidence" value="ECO:0007669"/>
    <property type="project" value="TreeGrafter"/>
</dbReference>
<dbReference type="InterPro" id="IPR057644">
    <property type="entry name" value="Beta-prop_WDR75_2nd"/>
</dbReference>
<proteinExistence type="predicted"/>
<dbReference type="GO" id="GO:0045943">
    <property type="term" value="P:positive regulation of transcription by RNA polymerase I"/>
    <property type="evidence" value="ECO:0007669"/>
    <property type="project" value="InterPro"/>
</dbReference>
<keyword evidence="3" id="KW-0698">rRNA processing</keyword>
<evidence type="ECO:0000313" key="12">
    <source>
        <dbReference type="Proteomes" id="UP000243876"/>
    </source>
</evidence>
<feature type="region of interest" description="Disordered" evidence="9">
    <location>
        <begin position="1"/>
        <end position="59"/>
    </location>
</feature>